<evidence type="ECO:0000256" key="1">
    <source>
        <dbReference type="ARBA" id="ARBA00022737"/>
    </source>
</evidence>
<name>A0A7N2N6W2_QUELO</name>
<dbReference type="Gramene" id="QL93p0012_0004:mrna">
    <property type="protein sequence ID" value="QL93p0012_0004:mrna"/>
    <property type="gene ID" value="QL93p0012_0004"/>
</dbReference>
<dbReference type="GO" id="GO:0006952">
    <property type="term" value="P:defense response"/>
    <property type="evidence" value="ECO:0007669"/>
    <property type="project" value="InterPro"/>
</dbReference>
<dbReference type="Gene3D" id="1.10.8.430">
    <property type="entry name" value="Helical domain of apoptotic protease-activating factors"/>
    <property type="match status" value="1"/>
</dbReference>
<dbReference type="PROSITE" id="PS50104">
    <property type="entry name" value="TIR"/>
    <property type="match status" value="1"/>
</dbReference>
<dbReference type="InterPro" id="IPR042197">
    <property type="entry name" value="Apaf_helical"/>
</dbReference>
<protein>
    <recommendedName>
        <fullName evidence="4">TIR domain-containing protein</fullName>
    </recommendedName>
</protein>
<dbReference type="InterPro" id="IPR058192">
    <property type="entry name" value="WHD_ROQ1-like"/>
</dbReference>
<keyword evidence="2" id="KW-0520">NAD</keyword>
<dbReference type="SUPFAM" id="SSF52058">
    <property type="entry name" value="L domain-like"/>
    <property type="match status" value="2"/>
</dbReference>
<dbReference type="Gene3D" id="3.80.10.10">
    <property type="entry name" value="Ribonuclease Inhibitor"/>
    <property type="match status" value="2"/>
</dbReference>
<evidence type="ECO:0000313" key="6">
    <source>
        <dbReference type="Proteomes" id="UP000594261"/>
    </source>
</evidence>
<dbReference type="GO" id="GO:0043531">
    <property type="term" value="F:ADP binding"/>
    <property type="evidence" value="ECO:0007669"/>
    <property type="project" value="InterPro"/>
</dbReference>
<keyword evidence="3" id="KW-1133">Transmembrane helix</keyword>
<dbReference type="InterPro" id="IPR000157">
    <property type="entry name" value="TIR_dom"/>
</dbReference>
<feature type="transmembrane region" description="Helical" evidence="3">
    <location>
        <begin position="975"/>
        <end position="994"/>
    </location>
</feature>
<dbReference type="EnsemblPlants" id="QL93p0012_0004:mrna">
    <property type="protein sequence ID" value="QL93p0012_0004:mrna"/>
    <property type="gene ID" value="QL93p0012_0004"/>
</dbReference>
<keyword evidence="3" id="KW-0472">Membrane</keyword>
<organism evidence="5 6">
    <name type="scientific">Quercus lobata</name>
    <name type="common">Valley oak</name>
    <dbReference type="NCBI Taxonomy" id="97700"/>
    <lineage>
        <taxon>Eukaryota</taxon>
        <taxon>Viridiplantae</taxon>
        <taxon>Streptophyta</taxon>
        <taxon>Embryophyta</taxon>
        <taxon>Tracheophyta</taxon>
        <taxon>Spermatophyta</taxon>
        <taxon>Magnoliopsida</taxon>
        <taxon>eudicotyledons</taxon>
        <taxon>Gunneridae</taxon>
        <taxon>Pentapetalae</taxon>
        <taxon>rosids</taxon>
        <taxon>fabids</taxon>
        <taxon>Fagales</taxon>
        <taxon>Fagaceae</taxon>
        <taxon>Quercus</taxon>
    </lineage>
</organism>
<dbReference type="SUPFAM" id="SSF52540">
    <property type="entry name" value="P-loop containing nucleoside triphosphate hydrolases"/>
    <property type="match status" value="1"/>
</dbReference>
<dbReference type="SMART" id="SM00255">
    <property type="entry name" value="TIR"/>
    <property type="match status" value="1"/>
</dbReference>
<dbReference type="InterPro" id="IPR044974">
    <property type="entry name" value="Disease_R_plants"/>
</dbReference>
<proteinExistence type="predicted"/>
<dbReference type="SUPFAM" id="SSF52200">
    <property type="entry name" value="Toll/Interleukin receptor TIR domain"/>
    <property type="match status" value="1"/>
</dbReference>
<keyword evidence="3" id="KW-0812">Transmembrane</keyword>
<dbReference type="GO" id="GO:0007165">
    <property type="term" value="P:signal transduction"/>
    <property type="evidence" value="ECO:0007669"/>
    <property type="project" value="InterPro"/>
</dbReference>
<dbReference type="PANTHER" id="PTHR11017:SF510">
    <property type="entry name" value="ADP-RIBOSYL CYCLASE_CYCLIC ADP-RIBOSE HYDROLASE"/>
    <property type="match status" value="1"/>
</dbReference>
<feature type="transmembrane region" description="Helical" evidence="3">
    <location>
        <begin position="1001"/>
        <end position="1021"/>
    </location>
</feature>
<dbReference type="FunFam" id="3.40.50.10140:FF:000007">
    <property type="entry name" value="Disease resistance protein (TIR-NBS-LRR class)"/>
    <property type="match status" value="1"/>
</dbReference>
<dbReference type="InterPro" id="IPR032675">
    <property type="entry name" value="LRR_dom_sf"/>
</dbReference>
<evidence type="ECO:0000256" key="3">
    <source>
        <dbReference type="SAM" id="Phobius"/>
    </source>
</evidence>
<evidence type="ECO:0000256" key="2">
    <source>
        <dbReference type="ARBA" id="ARBA00023027"/>
    </source>
</evidence>
<keyword evidence="1" id="KW-0677">Repeat</keyword>
<dbReference type="InterPro" id="IPR035897">
    <property type="entry name" value="Toll_tir_struct_dom_sf"/>
</dbReference>
<dbReference type="Gene3D" id="3.40.50.10140">
    <property type="entry name" value="Toll/interleukin-1 receptor homology (TIR) domain"/>
    <property type="match status" value="1"/>
</dbReference>
<evidence type="ECO:0000313" key="5">
    <source>
        <dbReference type="EnsemblPlants" id="QL93p0012_0004:mrna"/>
    </source>
</evidence>
<dbReference type="Proteomes" id="UP000594261">
    <property type="component" value="Unassembled WGS sequence"/>
</dbReference>
<dbReference type="Pfam" id="PF01582">
    <property type="entry name" value="TIR"/>
    <property type="match status" value="1"/>
</dbReference>
<dbReference type="PANTHER" id="PTHR11017">
    <property type="entry name" value="LEUCINE-RICH REPEAT-CONTAINING PROTEIN"/>
    <property type="match status" value="1"/>
</dbReference>
<dbReference type="AlphaFoldDB" id="A0A7N2N6W2"/>
<dbReference type="InParanoid" id="A0A7N2N6W2"/>
<dbReference type="InterPro" id="IPR027417">
    <property type="entry name" value="P-loop_NTPase"/>
</dbReference>
<feature type="domain" description="TIR" evidence="4">
    <location>
        <begin position="96"/>
        <end position="254"/>
    </location>
</feature>
<sequence length="1185" mass="134117">MPNTSLGKNTPVPLRVLNSVTLIAVSHIEQKQRDLFRDSMASSSSSCSSSIFSTSQWTYDAFLSFSGEDTRMHLFRDSMASSSSSCSSSIFSTNQWTYDVFLSFSGEDTRNTATDFIYFALKQKGIHTFKEDEKLKKGKAIESELFKAIKESRFAVVILSKNYTSSTWCLNELVEIIAREKMGMTILPIFYNVDPSDVRKQKGTFAQPFDEYEKQFEEKVGTWRDALKHAANIAGYHVDNSPLSDVVKSIVPLISRNSSCTFSEVTEGLVGIDSRVVVELGSCLALGKSNWFGPGSIIIITTRNKQLLKEFPVDEIYEVKSLNYKDALRLFCSNAFKREPIPNEYLELTKDFLEYVGGLFLALEVLGSSLFGKSIDEWKNGLEMLKEHFEPAITRVLKVSYDGLQESMQEIFKDIACFFNHEDRDHVVKILNELGRYPLIGLSNLIDKSLLTISENNVLCMHDLVRDMCRNIVYQKSPNEPGKRSRLWDHKDINHVLKKNTGTEEVQAIDFKGAKDTSIYHEEKEACWGWVLSALPWEGLALLVTLREWIQWTLSSRGFTSSKKQKGPLWNPNTFLKMPNIKFMSETAIEELPSSVEFLIGLTLLNLNFCKNFVLLPSTICSLKSLESIYLWRCSKFDKLPRDLGNITSLKELGLSRTAIKEPPSSIEFLIGLTSLDLTNCKNFVLLPSTVCNLKSLEIMCLFRCPKFVNFPENFGNPKHLELLNFEGTAIEVLPSVRRLAALKILILKDCKILVCLPSTICNLKRVQYLDLTGCSKIANLLENRGNMESLTHLLLGGTAIKELPFSTIHLKWVYIVSFKVCQLSSSSLTSMPTITSAGLIDLSDCNLSAIPSGIVRILSAIPSGIDCRTGILCDLSLRGNDFVFLPESISQLSGLKRLYLDGCKSLRSLSNIRIPSKVDLICVNNCTSLERLPERPEPPNDFYWLSSAFYNKEFTVQCFNCFKLAYNIQNFSNMFQVFLSLSNLYVCFLNITYLGNYANILQVSISVSVCVCWVLFIYLFTPKIMVCIFEGQIGKTRYIIPGREIPKCFEKVNVCDTSVVPYLSTYKIIKKVKIQLPECDEWRGIVLCVLFLPTERHYRSSLGQYIGVDGCQTSYSTYGQYRTWLNITSESHHLWLHSVSKSNFRLPKTPGCSIDKKGFHQDQVELEIVTGGFLEVEKIGFRVI</sequence>
<evidence type="ECO:0000259" key="4">
    <source>
        <dbReference type="PROSITE" id="PS50104"/>
    </source>
</evidence>
<dbReference type="Pfam" id="PF23282">
    <property type="entry name" value="WHD_ROQ1"/>
    <property type="match status" value="1"/>
</dbReference>
<accession>A0A7N2N6W2</accession>
<reference evidence="5" key="1">
    <citation type="submission" date="2021-01" db="UniProtKB">
        <authorList>
            <consortium name="EnsemblPlants"/>
        </authorList>
    </citation>
    <scope>IDENTIFICATION</scope>
</reference>
<keyword evidence="6" id="KW-1185">Reference proteome</keyword>